<gene>
    <name evidence="10" type="ORF">HH215_22610</name>
</gene>
<dbReference type="SMART" id="SM00448">
    <property type="entry name" value="REC"/>
    <property type="match status" value="1"/>
</dbReference>
<dbReference type="PANTHER" id="PTHR48111:SF40">
    <property type="entry name" value="PHOSPHATE REGULON TRANSCRIPTIONAL REGULATORY PROTEIN PHOB"/>
    <property type="match status" value="1"/>
</dbReference>
<dbReference type="Pfam" id="PF00486">
    <property type="entry name" value="Trans_reg_C"/>
    <property type="match status" value="1"/>
</dbReference>
<dbReference type="EMBL" id="CP051680">
    <property type="protein sequence ID" value="QJD85701.1"/>
    <property type="molecule type" value="Genomic_DNA"/>
</dbReference>
<dbReference type="CDD" id="cd00383">
    <property type="entry name" value="trans_reg_C"/>
    <property type="match status" value="1"/>
</dbReference>
<dbReference type="InterPro" id="IPR011006">
    <property type="entry name" value="CheY-like_superfamily"/>
</dbReference>
<dbReference type="Proteomes" id="UP000502248">
    <property type="component" value="Chromosome"/>
</dbReference>
<dbReference type="KEGG" id="cheb:HH215_22610"/>
<dbReference type="SMART" id="SM00862">
    <property type="entry name" value="Trans_reg_C"/>
    <property type="match status" value="1"/>
</dbReference>
<evidence type="ECO:0000259" key="8">
    <source>
        <dbReference type="PROSITE" id="PS50110"/>
    </source>
</evidence>
<dbReference type="InterPro" id="IPR036388">
    <property type="entry name" value="WH-like_DNA-bd_sf"/>
</dbReference>
<dbReference type="GO" id="GO:0032993">
    <property type="term" value="C:protein-DNA complex"/>
    <property type="evidence" value="ECO:0007669"/>
    <property type="project" value="TreeGrafter"/>
</dbReference>
<dbReference type="PANTHER" id="PTHR48111">
    <property type="entry name" value="REGULATOR OF RPOS"/>
    <property type="match status" value="1"/>
</dbReference>
<evidence type="ECO:0000259" key="9">
    <source>
        <dbReference type="PROSITE" id="PS51755"/>
    </source>
</evidence>
<sequence length="229" mass="26597">MERILIVDDEADIRQLICLHIERAGMQAVEAPSGREAIELMKSRSFDLMILDLMMDDCNGFEVLRYVQESKPKTLVIVLSARMQEQDKITTLGLGADDYITKPFSPLELIARVQANIRRYLPKRGNHSETLSFNGLVLDLNNNTLECYGVHHILTPVEFELFHLFMRNPDRILTKREIYQQIWKHENYDENNLRVYINRLRKILESPSSSVNHFQTVRGIGYRFSGDGL</sequence>
<feature type="modified residue" description="4-aspartylphosphate" evidence="6">
    <location>
        <position position="52"/>
    </location>
</feature>
<evidence type="ECO:0000256" key="3">
    <source>
        <dbReference type="ARBA" id="ARBA00023015"/>
    </source>
</evidence>
<evidence type="ECO:0000256" key="4">
    <source>
        <dbReference type="ARBA" id="ARBA00023125"/>
    </source>
</evidence>
<keyword evidence="5" id="KW-0804">Transcription</keyword>
<protein>
    <submittedName>
        <fullName evidence="10">Response regulator transcription factor</fullName>
    </submittedName>
</protein>
<reference evidence="10 11" key="1">
    <citation type="submission" date="2020-04" db="EMBL/GenBank/DDBJ databases">
        <title>Genome sequencing of novel species.</title>
        <authorList>
            <person name="Heo J."/>
            <person name="Kim S.-J."/>
            <person name="Kim J.-S."/>
            <person name="Hong S.-B."/>
            <person name="Kwon S.-W."/>
        </authorList>
    </citation>
    <scope>NUCLEOTIDE SEQUENCE [LARGE SCALE GENOMIC DNA]</scope>
    <source>
        <strain evidence="10 11">MFER-1</strain>
    </source>
</reference>
<dbReference type="Gene3D" id="3.40.50.2300">
    <property type="match status" value="1"/>
</dbReference>
<keyword evidence="2" id="KW-0902">Two-component regulatory system</keyword>
<dbReference type="GO" id="GO:0000976">
    <property type="term" value="F:transcription cis-regulatory region binding"/>
    <property type="evidence" value="ECO:0007669"/>
    <property type="project" value="TreeGrafter"/>
</dbReference>
<evidence type="ECO:0000256" key="5">
    <source>
        <dbReference type="ARBA" id="ARBA00023163"/>
    </source>
</evidence>
<feature type="domain" description="Response regulatory" evidence="8">
    <location>
        <begin position="3"/>
        <end position="117"/>
    </location>
</feature>
<feature type="DNA-binding region" description="OmpR/PhoB-type" evidence="7">
    <location>
        <begin position="128"/>
        <end position="226"/>
    </location>
</feature>
<accession>A0A7Z2ZMS7</accession>
<dbReference type="InterPro" id="IPR001789">
    <property type="entry name" value="Sig_transdc_resp-reg_receiver"/>
</dbReference>
<proteinExistence type="predicted"/>
<keyword evidence="1 6" id="KW-0597">Phosphoprotein</keyword>
<dbReference type="CDD" id="cd17574">
    <property type="entry name" value="REC_OmpR"/>
    <property type="match status" value="1"/>
</dbReference>
<dbReference type="Gene3D" id="1.10.10.10">
    <property type="entry name" value="Winged helix-like DNA-binding domain superfamily/Winged helix DNA-binding domain"/>
    <property type="match status" value="1"/>
</dbReference>
<dbReference type="Gene3D" id="6.10.250.690">
    <property type="match status" value="1"/>
</dbReference>
<organism evidence="10 11">
    <name type="scientific">Cohnella herbarum</name>
    <dbReference type="NCBI Taxonomy" id="2728023"/>
    <lineage>
        <taxon>Bacteria</taxon>
        <taxon>Bacillati</taxon>
        <taxon>Bacillota</taxon>
        <taxon>Bacilli</taxon>
        <taxon>Bacillales</taxon>
        <taxon>Paenibacillaceae</taxon>
        <taxon>Cohnella</taxon>
    </lineage>
</organism>
<keyword evidence="11" id="KW-1185">Reference proteome</keyword>
<name>A0A7Z2ZMS7_9BACL</name>
<evidence type="ECO:0000313" key="10">
    <source>
        <dbReference type="EMBL" id="QJD85701.1"/>
    </source>
</evidence>
<dbReference type="GO" id="GO:0005829">
    <property type="term" value="C:cytosol"/>
    <property type="evidence" value="ECO:0007669"/>
    <property type="project" value="TreeGrafter"/>
</dbReference>
<evidence type="ECO:0000256" key="7">
    <source>
        <dbReference type="PROSITE-ProRule" id="PRU01091"/>
    </source>
</evidence>
<evidence type="ECO:0000256" key="1">
    <source>
        <dbReference type="ARBA" id="ARBA00022553"/>
    </source>
</evidence>
<dbReference type="RefSeq" id="WP_169281961.1">
    <property type="nucleotide sequence ID" value="NZ_CP051680.1"/>
</dbReference>
<evidence type="ECO:0000256" key="6">
    <source>
        <dbReference type="PROSITE-ProRule" id="PRU00169"/>
    </source>
</evidence>
<dbReference type="InterPro" id="IPR001867">
    <property type="entry name" value="OmpR/PhoB-type_DNA-bd"/>
</dbReference>
<evidence type="ECO:0000313" key="11">
    <source>
        <dbReference type="Proteomes" id="UP000502248"/>
    </source>
</evidence>
<feature type="domain" description="OmpR/PhoB-type" evidence="9">
    <location>
        <begin position="128"/>
        <end position="226"/>
    </location>
</feature>
<evidence type="ECO:0000256" key="2">
    <source>
        <dbReference type="ARBA" id="ARBA00023012"/>
    </source>
</evidence>
<dbReference type="Pfam" id="PF00072">
    <property type="entry name" value="Response_reg"/>
    <property type="match status" value="1"/>
</dbReference>
<dbReference type="AlphaFoldDB" id="A0A7Z2ZMS7"/>
<dbReference type="InterPro" id="IPR039420">
    <property type="entry name" value="WalR-like"/>
</dbReference>
<dbReference type="GO" id="GO:0006355">
    <property type="term" value="P:regulation of DNA-templated transcription"/>
    <property type="evidence" value="ECO:0007669"/>
    <property type="project" value="InterPro"/>
</dbReference>
<dbReference type="SUPFAM" id="SSF52172">
    <property type="entry name" value="CheY-like"/>
    <property type="match status" value="1"/>
</dbReference>
<keyword evidence="4 7" id="KW-0238">DNA-binding</keyword>
<keyword evidence="3" id="KW-0805">Transcription regulation</keyword>
<dbReference type="GO" id="GO:0000156">
    <property type="term" value="F:phosphorelay response regulator activity"/>
    <property type="evidence" value="ECO:0007669"/>
    <property type="project" value="TreeGrafter"/>
</dbReference>
<dbReference type="PROSITE" id="PS50110">
    <property type="entry name" value="RESPONSE_REGULATORY"/>
    <property type="match status" value="1"/>
</dbReference>
<dbReference type="PROSITE" id="PS51755">
    <property type="entry name" value="OMPR_PHOB"/>
    <property type="match status" value="1"/>
</dbReference>